<dbReference type="AlphaFoldDB" id="A0A379WCS3"/>
<dbReference type="Proteomes" id="UP000255509">
    <property type="component" value="Unassembled WGS sequence"/>
</dbReference>
<sequence>MFKRFTLLVVGFFKERFVWARRKPDTTDADHDKRIAENYVFDEVLGVYVSRSEFERPLSLTMTKHHKKQESMPTNQILTRLFISQIVLSKNKRRSTNTHGFILSIVENLL</sequence>
<organism evidence="1 2">
    <name type="scientific">Salmonella enterica I</name>
    <dbReference type="NCBI Taxonomy" id="59201"/>
    <lineage>
        <taxon>Bacteria</taxon>
        <taxon>Pseudomonadati</taxon>
        <taxon>Pseudomonadota</taxon>
        <taxon>Gammaproteobacteria</taxon>
        <taxon>Enterobacterales</taxon>
        <taxon>Enterobacteriaceae</taxon>
        <taxon>Salmonella</taxon>
    </lineage>
</organism>
<reference evidence="1 2" key="1">
    <citation type="submission" date="2018-06" db="EMBL/GenBank/DDBJ databases">
        <authorList>
            <consortium name="Pathogen Informatics"/>
            <person name="Doyle S."/>
        </authorList>
    </citation>
    <scope>NUCLEOTIDE SEQUENCE [LARGE SCALE GENOMIC DNA]</scope>
    <source>
        <strain evidence="1 2">NCTC8258</strain>
    </source>
</reference>
<gene>
    <name evidence="1" type="ORF">NCTC8258_04339</name>
</gene>
<evidence type="ECO:0000313" key="1">
    <source>
        <dbReference type="EMBL" id="SUH16575.1"/>
    </source>
</evidence>
<evidence type="ECO:0000313" key="2">
    <source>
        <dbReference type="Proteomes" id="UP000255509"/>
    </source>
</evidence>
<name>A0A379WCS3_SALET</name>
<proteinExistence type="predicted"/>
<protein>
    <submittedName>
        <fullName evidence="1">MobA/MobL family protein</fullName>
    </submittedName>
</protein>
<accession>A0A379WCS3</accession>
<dbReference type="EMBL" id="UGXS01000004">
    <property type="protein sequence ID" value="SUH16575.1"/>
    <property type="molecule type" value="Genomic_DNA"/>
</dbReference>